<reference evidence="3" key="1">
    <citation type="submission" date="2016-10" db="EMBL/GenBank/DDBJ databases">
        <authorList>
            <person name="Varghese N."/>
            <person name="Submissions S."/>
        </authorList>
    </citation>
    <scope>NUCLEOTIDE SEQUENCE [LARGE SCALE GENOMIC DNA]</scope>
    <source>
        <strain evidence="3">DSM 17101</strain>
    </source>
</reference>
<dbReference type="OrthoDB" id="8823470at2"/>
<feature type="region of interest" description="Disordered" evidence="1">
    <location>
        <begin position="92"/>
        <end position="115"/>
    </location>
</feature>
<organism evidence="2 3">
    <name type="scientific">Paracidovorax cattleyae</name>
    <dbReference type="NCBI Taxonomy" id="80868"/>
    <lineage>
        <taxon>Bacteria</taxon>
        <taxon>Pseudomonadati</taxon>
        <taxon>Pseudomonadota</taxon>
        <taxon>Betaproteobacteria</taxon>
        <taxon>Burkholderiales</taxon>
        <taxon>Comamonadaceae</taxon>
        <taxon>Paracidovorax</taxon>
    </lineage>
</organism>
<sequence>MKTMTDSNTAQTTLASVLRAAGVRTATGKDDDTAVPAAGSPEGLHGSLHDALAAARAALPQAYALSSLEGAETGFLKPIALADVGDAGDVGDVGDAGDGWGSTRPTLFQPEAGDGPTFVAETKPWKVEPGSDVLGPAAGALVAGTDLAAVLKAGAMAPAGGGNDGSALTDALQEATRMVGGTGALEGGVQQLVQAMAGFAPQAAGEALAVSGAFRDALGAVVANPLA</sequence>
<protein>
    <submittedName>
        <fullName evidence="2">Uncharacterized protein</fullName>
    </submittedName>
</protein>
<dbReference type="AlphaFoldDB" id="A0A1H0WUC3"/>
<name>A0A1H0WUC3_9BURK</name>
<evidence type="ECO:0000313" key="2">
    <source>
        <dbReference type="EMBL" id="SDP94199.1"/>
    </source>
</evidence>
<keyword evidence="3" id="KW-1185">Reference proteome</keyword>
<gene>
    <name evidence="2" type="ORF">SAMN04489708_1601</name>
</gene>
<proteinExistence type="predicted"/>
<dbReference type="EMBL" id="FNJL01000060">
    <property type="protein sequence ID" value="SDP94199.1"/>
    <property type="molecule type" value="Genomic_DNA"/>
</dbReference>
<dbReference type="Proteomes" id="UP000199317">
    <property type="component" value="Unassembled WGS sequence"/>
</dbReference>
<accession>A0A1H0WUC3</accession>
<evidence type="ECO:0000313" key="3">
    <source>
        <dbReference type="Proteomes" id="UP000199317"/>
    </source>
</evidence>
<feature type="region of interest" description="Disordered" evidence="1">
    <location>
        <begin position="25"/>
        <end position="46"/>
    </location>
</feature>
<evidence type="ECO:0000256" key="1">
    <source>
        <dbReference type="SAM" id="MobiDB-lite"/>
    </source>
</evidence>